<dbReference type="EMBL" id="CADEAL010000578">
    <property type="protein sequence ID" value="CAB1422365.1"/>
    <property type="molecule type" value="Genomic_DNA"/>
</dbReference>
<proteinExistence type="predicted"/>
<keyword evidence="3" id="KW-1185">Reference proteome</keyword>
<reference evidence="2" key="1">
    <citation type="submission" date="2020-03" db="EMBL/GenBank/DDBJ databases">
        <authorList>
            <person name="Weist P."/>
        </authorList>
    </citation>
    <scope>NUCLEOTIDE SEQUENCE</scope>
</reference>
<name>A0A9N7U0M3_PLEPL</name>
<feature type="region of interest" description="Disordered" evidence="1">
    <location>
        <begin position="1"/>
        <end position="26"/>
    </location>
</feature>
<feature type="compositionally biased region" description="Polar residues" evidence="1">
    <location>
        <begin position="7"/>
        <end position="26"/>
    </location>
</feature>
<organism evidence="2 3">
    <name type="scientific">Pleuronectes platessa</name>
    <name type="common">European plaice</name>
    <dbReference type="NCBI Taxonomy" id="8262"/>
    <lineage>
        <taxon>Eukaryota</taxon>
        <taxon>Metazoa</taxon>
        <taxon>Chordata</taxon>
        <taxon>Craniata</taxon>
        <taxon>Vertebrata</taxon>
        <taxon>Euteleostomi</taxon>
        <taxon>Actinopterygii</taxon>
        <taxon>Neopterygii</taxon>
        <taxon>Teleostei</taxon>
        <taxon>Neoteleostei</taxon>
        <taxon>Acanthomorphata</taxon>
        <taxon>Carangaria</taxon>
        <taxon>Pleuronectiformes</taxon>
        <taxon>Pleuronectoidei</taxon>
        <taxon>Pleuronectidae</taxon>
        <taxon>Pleuronectes</taxon>
    </lineage>
</organism>
<dbReference type="AlphaFoldDB" id="A0A9N7U0M3"/>
<gene>
    <name evidence="2" type="ORF">PLEPLA_LOCUS10280</name>
</gene>
<feature type="compositionally biased region" description="Basic and acidic residues" evidence="1">
    <location>
        <begin position="82"/>
        <end position="102"/>
    </location>
</feature>
<evidence type="ECO:0000256" key="1">
    <source>
        <dbReference type="SAM" id="MobiDB-lite"/>
    </source>
</evidence>
<sequence length="143" mass="14969">MRDPTRSTRLQTTQPSGSQGHANLSTTIRIDVTVGLHGIAPRPPGGGDLVEEETGLHYEPQHPPQLEAAGVSWEASRGGTPGERRRSGREAKPAFGVSHERQPLLSSGSLGDVVGMLAPSVLHMAAHPGSSGDLAEKQSLRSG</sequence>
<protein>
    <submittedName>
        <fullName evidence="2">Uncharacterized protein</fullName>
    </submittedName>
</protein>
<dbReference type="Proteomes" id="UP001153269">
    <property type="component" value="Unassembled WGS sequence"/>
</dbReference>
<comment type="caution">
    <text evidence="2">The sequence shown here is derived from an EMBL/GenBank/DDBJ whole genome shotgun (WGS) entry which is preliminary data.</text>
</comment>
<accession>A0A9N7U0M3</accession>
<feature type="region of interest" description="Disordered" evidence="1">
    <location>
        <begin position="59"/>
        <end position="106"/>
    </location>
</feature>
<evidence type="ECO:0000313" key="3">
    <source>
        <dbReference type="Proteomes" id="UP001153269"/>
    </source>
</evidence>
<evidence type="ECO:0000313" key="2">
    <source>
        <dbReference type="EMBL" id="CAB1422365.1"/>
    </source>
</evidence>